<evidence type="ECO:0000256" key="3">
    <source>
        <dbReference type="ARBA" id="ARBA00023163"/>
    </source>
</evidence>
<reference evidence="6" key="1">
    <citation type="submission" date="2018-12" db="EMBL/GenBank/DDBJ databases">
        <title>Tengunoibacter tsumagoiensis gen. nov., sp. nov., Dictyobacter kobayashii sp. nov., D. alpinus sp. nov., and D. joshuensis sp. nov. and description of Dictyobacteraceae fam. nov. within the order Ktedonobacterales isolated from Tengu-no-mugimeshi.</title>
        <authorList>
            <person name="Wang C.M."/>
            <person name="Zheng Y."/>
            <person name="Sakai Y."/>
            <person name="Toyoda A."/>
            <person name="Minakuchi Y."/>
            <person name="Abe K."/>
            <person name="Yokota A."/>
            <person name="Yabe S."/>
        </authorList>
    </citation>
    <scope>NUCLEOTIDE SEQUENCE [LARGE SCALE GENOMIC DNA]</scope>
    <source>
        <strain evidence="6">Uno11</strain>
    </source>
</reference>
<dbReference type="EMBL" id="BIFS01000001">
    <property type="protein sequence ID" value="GCE16309.1"/>
    <property type="molecule type" value="Genomic_DNA"/>
</dbReference>
<accession>A0A402AB19</accession>
<dbReference type="Gene3D" id="1.10.260.40">
    <property type="entry name" value="lambda repressor-like DNA-binding domains"/>
    <property type="match status" value="1"/>
</dbReference>
<feature type="domain" description="HTH lacI-type" evidence="4">
    <location>
        <begin position="5"/>
        <end position="59"/>
    </location>
</feature>
<dbReference type="Proteomes" id="UP000287188">
    <property type="component" value="Unassembled WGS sequence"/>
</dbReference>
<proteinExistence type="predicted"/>
<organism evidence="5 6">
    <name type="scientific">Dictyobacter kobayashii</name>
    <dbReference type="NCBI Taxonomy" id="2014872"/>
    <lineage>
        <taxon>Bacteria</taxon>
        <taxon>Bacillati</taxon>
        <taxon>Chloroflexota</taxon>
        <taxon>Ktedonobacteria</taxon>
        <taxon>Ktedonobacterales</taxon>
        <taxon>Dictyobacteraceae</taxon>
        <taxon>Dictyobacter</taxon>
    </lineage>
</organism>
<dbReference type="SUPFAM" id="SSF47413">
    <property type="entry name" value="lambda repressor-like DNA-binding domains"/>
    <property type="match status" value="1"/>
</dbReference>
<dbReference type="OrthoDB" id="3227375at2"/>
<dbReference type="SMART" id="SM00354">
    <property type="entry name" value="HTH_LACI"/>
    <property type="match status" value="1"/>
</dbReference>
<dbReference type="InterPro" id="IPR010982">
    <property type="entry name" value="Lambda_DNA-bd_dom_sf"/>
</dbReference>
<dbReference type="InterPro" id="IPR028082">
    <property type="entry name" value="Peripla_BP_I"/>
</dbReference>
<gene>
    <name evidence="5" type="primary">lacI_1</name>
    <name evidence="5" type="ORF">KDK_01090</name>
</gene>
<evidence type="ECO:0000256" key="2">
    <source>
        <dbReference type="ARBA" id="ARBA00023125"/>
    </source>
</evidence>
<dbReference type="Pfam" id="PF00356">
    <property type="entry name" value="LacI"/>
    <property type="match status" value="1"/>
</dbReference>
<dbReference type="PANTHER" id="PTHR30146:SF109">
    <property type="entry name" value="HTH-TYPE TRANSCRIPTIONAL REGULATOR GALS"/>
    <property type="match status" value="1"/>
</dbReference>
<evidence type="ECO:0000313" key="5">
    <source>
        <dbReference type="EMBL" id="GCE16309.1"/>
    </source>
</evidence>
<dbReference type="AlphaFoldDB" id="A0A402AB19"/>
<keyword evidence="6" id="KW-1185">Reference proteome</keyword>
<dbReference type="Pfam" id="PF13377">
    <property type="entry name" value="Peripla_BP_3"/>
    <property type="match status" value="1"/>
</dbReference>
<dbReference type="GO" id="GO:0003700">
    <property type="term" value="F:DNA-binding transcription factor activity"/>
    <property type="evidence" value="ECO:0007669"/>
    <property type="project" value="TreeGrafter"/>
</dbReference>
<dbReference type="InterPro" id="IPR046335">
    <property type="entry name" value="LacI/GalR-like_sensor"/>
</dbReference>
<comment type="caution">
    <text evidence="5">The sequence shown here is derived from an EMBL/GenBank/DDBJ whole genome shotgun (WGS) entry which is preliminary data.</text>
</comment>
<dbReference type="SUPFAM" id="SSF53822">
    <property type="entry name" value="Periplasmic binding protein-like I"/>
    <property type="match status" value="1"/>
</dbReference>
<sequence length="373" mass="41067">MAEKINIQDIARLANVSTGTVSRALNNKPDVNPETRERILRIVEEQGYVPSSTAIGLVSGRSRLISVLVPALTWPLVSELMLKVAEIVEASSYEIVLYSISSSNHLRDCGKVIDRILATRMTAGLLAIFPGQSAQHLTQLQRHSFPVVLVDDQNPPIEGIPWIGADNRGGAYEATRYLIGLGHQRIACIQGPMKYKVSNDRYQGYKDALQEAGIPLDPALVLEGDFMPVGGNKCARTLLTLPKAERPTAIFAQSDLMAYGVMSAASEFGLSIPKDISLVGFDDNPSSAHMQPALTTIQQPFGAMGQQAIELLLQLIEQPRLYYQGPYENKRQILSEHAPRIQLPTSLMIRDTCRKLPKRVSHTSYRHKQAMSG</sequence>
<dbReference type="CDD" id="cd01392">
    <property type="entry name" value="HTH_LacI"/>
    <property type="match status" value="1"/>
</dbReference>
<dbReference type="CDD" id="cd06267">
    <property type="entry name" value="PBP1_LacI_sugar_binding-like"/>
    <property type="match status" value="1"/>
</dbReference>
<evidence type="ECO:0000259" key="4">
    <source>
        <dbReference type="PROSITE" id="PS50932"/>
    </source>
</evidence>
<evidence type="ECO:0000313" key="6">
    <source>
        <dbReference type="Proteomes" id="UP000287188"/>
    </source>
</evidence>
<evidence type="ECO:0000256" key="1">
    <source>
        <dbReference type="ARBA" id="ARBA00023015"/>
    </source>
</evidence>
<dbReference type="PANTHER" id="PTHR30146">
    <property type="entry name" value="LACI-RELATED TRANSCRIPTIONAL REPRESSOR"/>
    <property type="match status" value="1"/>
</dbReference>
<dbReference type="Gene3D" id="3.40.50.2300">
    <property type="match status" value="2"/>
</dbReference>
<keyword evidence="1" id="KW-0805">Transcription regulation</keyword>
<dbReference type="PROSITE" id="PS00356">
    <property type="entry name" value="HTH_LACI_1"/>
    <property type="match status" value="1"/>
</dbReference>
<protein>
    <submittedName>
        <fullName evidence="5">LacI family transcriptional regulator</fullName>
    </submittedName>
</protein>
<keyword evidence="3" id="KW-0804">Transcription</keyword>
<name>A0A402AB19_9CHLR</name>
<dbReference type="RefSeq" id="WP_126548227.1">
    <property type="nucleotide sequence ID" value="NZ_BIFS01000001.1"/>
</dbReference>
<dbReference type="InterPro" id="IPR000843">
    <property type="entry name" value="HTH_LacI"/>
</dbReference>
<dbReference type="PROSITE" id="PS50932">
    <property type="entry name" value="HTH_LACI_2"/>
    <property type="match status" value="1"/>
</dbReference>
<dbReference type="GO" id="GO:0000976">
    <property type="term" value="F:transcription cis-regulatory region binding"/>
    <property type="evidence" value="ECO:0007669"/>
    <property type="project" value="TreeGrafter"/>
</dbReference>
<keyword evidence="2" id="KW-0238">DNA-binding</keyword>